<organism evidence="4">
    <name type="scientific">marine metagenome</name>
    <dbReference type="NCBI Taxonomy" id="408172"/>
    <lineage>
        <taxon>unclassified sequences</taxon>
        <taxon>metagenomes</taxon>
        <taxon>ecological metagenomes</taxon>
    </lineage>
</organism>
<keyword evidence="2" id="KW-0378">Hydrolase</keyword>
<dbReference type="PROSITE" id="PS00629">
    <property type="entry name" value="IMP_1"/>
    <property type="match status" value="1"/>
</dbReference>
<dbReference type="PANTHER" id="PTHR20854">
    <property type="entry name" value="INOSITOL MONOPHOSPHATASE"/>
    <property type="match status" value="1"/>
</dbReference>
<accession>A0A382Y207</accession>
<proteinExistence type="predicted"/>
<keyword evidence="1" id="KW-0479">Metal-binding</keyword>
<dbReference type="Gene3D" id="3.30.540.10">
    <property type="entry name" value="Fructose-1,6-Bisphosphatase, subunit A, domain 1"/>
    <property type="match status" value="1"/>
</dbReference>
<dbReference type="SUPFAM" id="SSF56655">
    <property type="entry name" value="Carbohydrate phosphatase"/>
    <property type="match status" value="1"/>
</dbReference>
<reference evidence="4" key="1">
    <citation type="submission" date="2018-05" db="EMBL/GenBank/DDBJ databases">
        <authorList>
            <person name="Lanie J.A."/>
            <person name="Ng W.-L."/>
            <person name="Kazmierczak K.M."/>
            <person name="Andrzejewski T.M."/>
            <person name="Davidsen T.M."/>
            <person name="Wayne K.J."/>
            <person name="Tettelin H."/>
            <person name="Glass J.I."/>
            <person name="Rusch D."/>
            <person name="Podicherti R."/>
            <person name="Tsui H.-C.T."/>
            <person name="Winkler M.E."/>
        </authorList>
    </citation>
    <scope>NUCLEOTIDE SEQUENCE</scope>
</reference>
<gene>
    <name evidence="4" type="ORF">METZ01_LOCUS429655</name>
</gene>
<dbReference type="EMBL" id="UINC01171964">
    <property type="protein sequence ID" value="SVD76801.1"/>
    <property type="molecule type" value="Genomic_DNA"/>
</dbReference>
<sequence>REAGELTLGWFEAPGLDVVRKIDGSPVTEADQEAERLLRDRITVAHPDDSVIGEEGDDTSGSSGRTWILDPIDGTESFIRGVPLYGNLVALVDEYGPAVGVVNLPALDECIWAGRGGGCFADGQPARVSKRTDLSGACVVTSGVDYWPSTTVVDKLVERDVIIRTWGDAYGYALVATGRADAMVDPVVNRWDVAAMPTILAEAGGVFSDFTGAVTDAGGTALATNQNLHPLLLGLLTA</sequence>
<keyword evidence="3" id="KW-0460">Magnesium</keyword>
<dbReference type="Pfam" id="PF00459">
    <property type="entry name" value="Inositol_P"/>
    <property type="match status" value="1"/>
</dbReference>
<dbReference type="InterPro" id="IPR000760">
    <property type="entry name" value="Inositol_monophosphatase-like"/>
</dbReference>
<evidence type="ECO:0000256" key="1">
    <source>
        <dbReference type="ARBA" id="ARBA00022723"/>
    </source>
</evidence>
<protein>
    <recommendedName>
        <fullName evidence="5">Histidinol-phosphatase</fullName>
    </recommendedName>
</protein>
<dbReference type="InterPro" id="IPR020583">
    <property type="entry name" value="Inositol_monoP_metal-BS"/>
</dbReference>
<dbReference type="GO" id="GO:0006020">
    <property type="term" value="P:inositol metabolic process"/>
    <property type="evidence" value="ECO:0007669"/>
    <property type="project" value="TreeGrafter"/>
</dbReference>
<dbReference type="GO" id="GO:0007165">
    <property type="term" value="P:signal transduction"/>
    <property type="evidence" value="ECO:0007669"/>
    <property type="project" value="TreeGrafter"/>
</dbReference>
<feature type="non-terminal residue" evidence="4">
    <location>
        <position position="1"/>
    </location>
</feature>
<dbReference type="AlphaFoldDB" id="A0A382Y207"/>
<dbReference type="GO" id="GO:0046872">
    <property type="term" value="F:metal ion binding"/>
    <property type="evidence" value="ECO:0007669"/>
    <property type="project" value="UniProtKB-KW"/>
</dbReference>
<evidence type="ECO:0000256" key="2">
    <source>
        <dbReference type="ARBA" id="ARBA00022801"/>
    </source>
</evidence>
<name>A0A382Y207_9ZZZZ</name>
<evidence type="ECO:0000313" key="4">
    <source>
        <dbReference type="EMBL" id="SVD76801.1"/>
    </source>
</evidence>
<evidence type="ECO:0008006" key="5">
    <source>
        <dbReference type="Google" id="ProtNLM"/>
    </source>
</evidence>
<dbReference type="PRINTS" id="PR00377">
    <property type="entry name" value="IMPHPHTASES"/>
</dbReference>
<dbReference type="GO" id="GO:0008934">
    <property type="term" value="F:inositol monophosphate 1-phosphatase activity"/>
    <property type="evidence" value="ECO:0007669"/>
    <property type="project" value="TreeGrafter"/>
</dbReference>
<dbReference type="PANTHER" id="PTHR20854:SF4">
    <property type="entry name" value="INOSITOL-1-MONOPHOSPHATASE-RELATED"/>
    <property type="match status" value="1"/>
</dbReference>
<dbReference type="Gene3D" id="3.40.190.80">
    <property type="match status" value="1"/>
</dbReference>
<evidence type="ECO:0000256" key="3">
    <source>
        <dbReference type="ARBA" id="ARBA00022842"/>
    </source>
</evidence>